<dbReference type="PANTHER" id="PTHR37417">
    <property type="entry name" value="67 KDA MYOSIN-CROSS-REACTIVE ANTIGEN FAMILY PROTEIN (AFU_ORTHOLOGUE AFUA_5G09970)"/>
    <property type="match status" value="1"/>
</dbReference>
<dbReference type="Pfam" id="PF06100">
    <property type="entry name" value="MCRA"/>
    <property type="match status" value="1"/>
</dbReference>
<organism evidence="1 2">
    <name type="scientific">Yimella lutea</name>
    <dbReference type="NCBI Taxonomy" id="587872"/>
    <lineage>
        <taxon>Bacteria</taxon>
        <taxon>Bacillati</taxon>
        <taxon>Actinomycetota</taxon>
        <taxon>Actinomycetes</taxon>
        <taxon>Micrococcales</taxon>
        <taxon>Dermacoccaceae</taxon>
        <taxon>Yimella</taxon>
    </lineage>
</organism>
<evidence type="ECO:0000313" key="2">
    <source>
        <dbReference type="Proteomes" id="UP000320806"/>
    </source>
</evidence>
<proteinExistence type="predicted"/>
<dbReference type="PANTHER" id="PTHR37417:SF3">
    <property type="entry name" value="MYOSIN-CROSSREACTIVE PROTEIN"/>
    <property type="match status" value="1"/>
</dbReference>
<sequence>MAPAIARSWDLWKKVAHKDPAFGRPEVLCSSIPETKWESATVTTLDERIPEQIRRICGRDPLSSRTVTGGIVTARDSSWLLSWTVNRQPQFKAQDPGQVVVWVYALFSDVPGDYVKKSIQECTGEEIVQEWLYHMGVPVEEIPELAADGATCVPVMMPYVTSFFMPRKAGDRPDVVPEGAQNFAFIGQFAETSRDCIFTTEYSVRTGMEAAYSLVGIERAVREVWGSTYDVRALLDASARLRGGYPIKVPGPGRVRSTLVDRLDDNQIGRLLEQAGLLRG</sequence>
<reference evidence="1 2" key="1">
    <citation type="submission" date="2019-06" db="EMBL/GenBank/DDBJ databases">
        <title>Sequencing the genomes of 1000 actinobacteria strains.</title>
        <authorList>
            <person name="Klenk H.-P."/>
        </authorList>
    </citation>
    <scope>NUCLEOTIDE SEQUENCE [LARGE SCALE GENOMIC DNA]</scope>
    <source>
        <strain evidence="1 2">DSM 19828</strain>
    </source>
</reference>
<name>A0A542EER7_9MICO</name>
<dbReference type="InterPro" id="IPR010354">
    <property type="entry name" value="Oleate_hydratase"/>
</dbReference>
<dbReference type="Gene3D" id="3.30.9.80">
    <property type="match status" value="1"/>
</dbReference>
<comment type="caution">
    <text evidence="1">The sequence shown here is derived from an EMBL/GenBank/DDBJ whole genome shotgun (WGS) entry which is preliminary data.</text>
</comment>
<dbReference type="InterPro" id="IPR036188">
    <property type="entry name" value="FAD/NAD-bd_sf"/>
</dbReference>
<keyword evidence="2" id="KW-1185">Reference proteome</keyword>
<evidence type="ECO:0000313" key="1">
    <source>
        <dbReference type="EMBL" id="TQJ13814.1"/>
    </source>
</evidence>
<dbReference type="GO" id="GO:0071949">
    <property type="term" value="F:FAD binding"/>
    <property type="evidence" value="ECO:0007669"/>
    <property type="project" value="InterPro"/>
</dbReference>
<dbReference type="AlphaFoldDB" id="A0A542EER7"/>
<protein>
    <submittedName>
        <fullName evidence="1">MCRA family protein</fullName>
    </submittedName>
</protein>
<dbReference type="Proteomes" id="UP000320806">
    <property type="component" value="Unassembled WGS sequence"/>
</dbReference>
<dbReference type="EMBL" id="VFMO01000001">
    <property type="protein sequence ID" value="TQJ13814.1"/>
    <property type="molecule type" value="Genomic_DNA"/>
</dbReference>
<accession>A0A542EER7</accession>
<dbReference type="GO" id="GO:0006631">
    <property type="term" value="P:fatty acid metabolic process"/>
    <property type="evidence" value="ECO:0007669"/>
    <property type="project" value="InterPro"/>
</dbReference>
<gene>
    <name evidence="1" type="ORF">FB459_1249</name>
</gene>
<dbReference type="Gene3D" id="3.50.50.60">
    <property type="entry name" value="FAD/NAD(P)-binding domain"/>
    <property type="match status" value="1"/>
</dbReference>
<dbReference type="GO" id="GO:0050151">
    <property type="term" value="F:oleate hydratase activity"/>
    <property type="evidence" value="ECO:0007669"/>
    <property type="project" value="InterPro"/>
</dbReference>